<accession>A0ABR8YNI1</accession>
<organism evidence="1 2">
    <name type="scientific">Clostridium faecium</name>
    <dbReference type="NCBI Taxonomy" id="2762223"/>
    <lineage>
        <taxon>Bacteria</taxon>
        <taxon>Bacillati</taxon>
        <taxon>Bacillota</taxon>
        <taxon>Clostridia</taxon>
        <taxon>Eubacteriales</taxon>
        <taxon>Clostridiaceae</taxon>
        <taxon>Clostridium</taxon>
    </lineage>
</organism>
<evidence type="ECO:0000313" key="1">
    <source>
        <dbReference type="EMBL" id="MBD8045797.1"/>
    </source>
</evidence>
<evidence type="ECO:0000313" key="2">
    <source>
        <dbReference type="Proteomes" id="UP000627166"/>
    </source>
</evidence>
<dbReference type="RefSeq" id="WP_191738773.1">
    <property type="nucleotide sequence ID" value="NZ_JACSQB010000018.1"/>
</dbReference>
<comment type="caution">
    <text evidence="1">The sequence shown here is derived from an EMBL/GenBank/DDBJ whole genome shotgun (WGS) entry which is preliminary data.</text>
</comment>
<sequence length="88" mass="10662">MSISYCGLNCLKCDIYKFKLCRGCKIKKKDWGCSIRKCCKEKNMTDCYECKIINCKNYKKIIYKLSRPFMQFDLEKNRMEKLKEKVFK</sequence>
<proteinExistence type="predicted"/>
<dbReference type="EMBL" id="JACSQB010000018">
    <property type="protein sequence ID" value="MBD8045797.1"/>
    <property type="molecule type" value="Genomic_DNA"/>
</dbReference>
<keyword evidence="2" id="KW-1185">Reference proteome</keyword>
<name>A0ABR8YNI1_9CLOT</name>
<reference evidence="1 2" key="1">
    <citation type="submission" date="2020-08" db="EMBL/GenBank/DDBJ databases">
        <title>A Genomic Blueprint of the Chicken Gut Microbiome.</title>
        <authorList>
            <person name="Gilroy R."/>
            <person name="Ravi A."/>
            <person name="Getino M."/>
            <person name="Pursley I."/>
            <person name="Horton D.L."/>
            <person name="Alikhan N.-F."/>
            <person name="Baker D."/>
            <person name="Gharbi K."/>
            <person name="Hall N."/>
            <person name="Watson M."/>
            <person name="Adriaenssens E.M."/>
            <person name="Foster-Nyarko E."/>
            <person name="Jarju S."/>
            <person name="Secka A."/>
            <person name="Antonio M."/>
            <person name="Oren A."/>
            <person name="Chaudhuri R."/>
            <person name="La Ragione R.M."/>
            <person name="Hildebrand F."/>
            <person name="Pallen M.J."/>
        </authorList>
    </citation>
    <scope>NUCLEOTIDE SEQUENCE [LARGE SCALE GENOMIC DNA]</scope>
    <source>
        <strain evidence="1 2">N37</strain>
    </source>
</reference>
<dbReference type="Proteomes" id="UP000627166">
    <property type="component" value="Unassembled WGS sequence"/>
</dbReference>
<protein>
    <submittedName>
        <fullName evidence="1">DUF3795 domain-containing protein</fullName>
    </submittedName>
</protein>
<gene>
    <name evidence="1" type="ORF">H9637_01865</name>
</gene>